<sequence length="225" mass="25243">MAMIRVVLVDDQLLFVESLKTVLDFRADDIEVVGTAHNGEEGLQVVRDTHPDIVLMDVRMPGMDGVEAARRLSAEFSDIKVVMLTTFDDDTYVREAMKYNAVGYLLKNIPPEDLIGSIRAVGSGNILLSPDVVGKILGREEHAPEPSPDAGDFTVGDFSRREREVLYFISRGMDNTAIADRLFIAEQTVKNHISKIYAKLETRDRFRVAEIGRGLHLEHYCSYLD</sequence>
<evidence type="ECO:0000259" key="5">
    <source>
        <dbReference type="PROSITE" id="PS50110"/>
    </source>
</evidence>
<dbReference type="OrthoDB" id="9779069at2"/>
<evidence type="ECO:0000256" key="1">
    <source>
        <dbReference type="ARBA" id="ARBA00022553"/>
    </source>
</evidence>
<dbReference type="SMART" id="SM00448">
    <property type="entry name" value="REC"/>
    <property type="match status" value="1"/>
</dbReference>
<feature type="domain" description="HTH luxR-type" evidence="4">
    <location>
        <begin position="151"/>
        <end position="216"/>
    </location>
</feature>
<reference evidence="6 7" key="1">
    <citation type="journal article" date="2010" name="Stand. Genomic Sci.">
        <title>Complete genome sequence of Spirochaeta smaragdinae type strain (SEBR 4228).</title>
        <authorList>
            <person name="Mavromatis K."/>
            <person name="Yasawong M."/>
            <person name="Chertkov O."/>
            <person name="Lapidus A."/>
            <person name="Lucas S."/>
            <person name="Nolan M."/>
            <person name="Del Rio T.G."/>
            <person name="Tice H."/>
            <person name="Cheng J.F."/>
            <person name="Pitluck S."/>
            <person name="Liolios K."/>
            <person name="Ivanova N."/>
            <person name="Tapia R."/>
            <person name="Han C."/>
            <person name="Bruce D."/>
            <person name="Goodwin L."/>
            <person name="Pati A."/>
            <person name="Chen A."/>
            <person name="Palaniappan K."/>
            <person name="Land M."/>
            <person name="Hauser L."/>
            <person name="Chang Y.J."/>
            <person name="Jeffries C.D."/>
            <person name="Detter J.C."/>
            <person name="Rohde M."/>
            <person name="Brambilla E."/>
            <person name="Spring S."/>
            <person name="Goker M."/>
            <person name="Sikorski J."/>
            <person name="Woyke T."/>
            <person name="Bristow J."/>
            <person name="Eisen J.A."/>
            <person name="Markowitz V."/>
            <person name="Hugenholtz P."/>
            <person name="Klenk H.P."/>
            <person name="Kyrpides N.C."/>
        </authorList>
    </citation>
    <scope>NUCLEOTIDE SEQUENCE [LARGE SCALE GENOMIC DNA]</scope>
    <source>
        <strain evidence="7">DSM 11293 / JCM 15392 / SEBR 4228</strain>
    </source>
</reference>
<dbReference type="PANTHER" id="PTHR43214">
    <property type="entry name" value="TWO-COMPONENT RESPONSE REGULATOR"/>
    <property type="match status" value="1"/>
</dbReference>
<accession>E1R0U5</accession>
<dbReference type="CDD" id="cd17535">
    <property type="entry name" value="REC_NarL-like"/>
    <property type="match status" value="1"/>
</dbReference>
<dbReference type="SUPFAM" id="SSF52172">
    <property type="entry name" value="CheY-like"/>
    <property type="match status" value="1"/>
</dbReference>
<dbReference type="Gene3D" id="3.40.50.2300">
    <property type="match status" value="1"/>
</dbReference>
<evidence type="ECO:0000256" key="2">
    <source>
        <dbReference type="ARBA" id="ARBA00023125"/>
    </source>
</evidence>
<dbReference type="SUPFAM" id="SSF46894">
    <property type="entry name" value="C-terminal effector domain of the bipartite response regulators"/>
    <property type="match status" value="1"/>
</dbReference>
<dbReference type="RefSeq" id="WP_013253658.1">
    <property type="nucleotide sequence ID" value="NC_014364.1"/>
</dbReference>
<dbReference type="EMBL" id="CP002116">
    <property type="protein sequence ID" value="ADK80194.1"/>
    <property type="molecule type" value="Genomic_DNA"/>
</dbReference>
<dbReference type="KEGG" id="ssm:Spirs_1061"/>
<dbReference type="GO" id="GO:0003677">
    <property type="term" value="F:DNA binding"/>
    <property type="evidence" value="ECO:0007669"/>
    <property type="project" value="UniProtKB-KW"/>
</dbReference>
<evidence type="ECO:0000313" key="7">
    <source>
        <dbReference type="Proteomes" id="UP000002318"/>
    </source>
</evidence>
<dbReference type="InterPro" id="IPR011006">
    <property type="entry name" value="CheY-like_superfamily"/>
</dbReference>
<protein>
    <submittedName>
        <fullName evidence="6">Two component transcriptional regulator, LuxR family</fullName>
    </submittedName>
</protein>
<dbReference type="InterPro" id="IPR058245">
    <property type="entry name" value="NreC/VraR/RcsB-like_REC"/>
</dbReference>
<dbReference type="Proteomes" id="UP000002318">
    <property type="component" value="Chromosome"/>
</dbReference>
<dbReference type="InterPro" id="IPR000792">
    <property type="entry name" value="Tscrpt_reg_LuxR_C"/>
</dbReference>
<dbReference type="PROSITE" id="PS50043">
    <property type="entry name" value="HTH_LUXR_2"/>
    <property type="match status" value="1"/>
</dbReference>
<keyword evidence="2" id="KW-0238">DNA-binding</keyword>
<dbReference type="GO" id="GO:0006355">
    <property type="term" value="P:regulation of DNA-templated transcription"/>
    <property type="evidence" value="ECO:0007669"/>
    <property type="project" value="InterPro"/>
</dbReference>
<organism evidence="6 7">
    <name type="scientific">Sediminispirochaeta smaragdinae (strain DSM 11293 / JCM 15392 / SEBR 4228)</name>
    <name type="common">Spirochaeta smaragdinae</name>
    <dbReference type="NCBI Taxonomy" id="573413"/>
    <lineage>
        <taxon>Bacteria</taxon>
        <taxon>Pseudomonadati</taxon>
        <taxon>Spirochaetota</taxon>
        <taxon>Spirochaetia</taxon>
        <taxon>Spirochaetales</taxon>
        <taxon>Spirochaetaceae</taxon>
        <taxon>Sediminispirochaeta</taxon>
    </lineage>
</organism>
<dbReference type="eggNOG" id="COG2197">
    <property type="taxonomic scope" value="Bacteria"/>
</dbReference>
<feature type="domain" description="Response regulatory" evidence="5">
    <location>
        <begin position="5"/>
        <end position="122"/>
    </location>
</feature>
<dbReference type="AlphaFoldDB" id="E1R0U5"/>
<gene>
    <name evidence="6" type="ordered locus">Spirs_1061</name>
</gene>
<dbReference type="InterPro" id="IPR039420">
    <property type="entry name" value="WalR-like"/>
</dbReference>
<dbReference type="CDD" id="cd06170">
    <property type="entry name" value="LuxR_C_like"/>
    <property type="match status" value="1"/>
</dbReference>
<evidence type="ECO:0000259" key="4">
    <source>
        <dbReference type="PROSITE" id="PS50043"/>
    </source>
</evidence>
<keyword evidence="7" id="KW-1185">Reference proteome</keyword>
<evidence type="ECO:0000313" key="6">
    <source>
        <dbReference type="EMBL" id="ADK80194.1"/>
    </source>
</evidence>
<dbReference type="Pfam" id="PF00072">
    <property type="entry name" value="Response_reg"/>
    <property type="match status" value="1"/>
</dbReference>
<feature type="modified residue" description="4-aspartylphosphate" evidence="3">
    <location>
        <position position="57"/>
    </location>
</feature>
<evidence type="ECO:0000256" key="3">
    <source>
        <dbReference type="PROSITE-ProRule" id="PRU00169"/>
    </source>
</evidence>
<dbReference type="PRINTS" id="PR00038">
    <property type="entry name" value="HTHLUXR"/>
</dbReference>
<proteinExistence type="predicted"/>
<dbReference type="GO" id="GO:0000160">
    <property type="term" value="P:phosphorelay signal transduction system"/>
    <property type="evidence" value="ECO:0007669"/>
    <property type="project" value="InterPro"/>
</dbReference>
<dbReference type="SMART" id="SM00421">
    <property type="entry name" value="HTH_LUXR"/>
    <property type="match status" value="1"/>
</dbReference>
<keyword evidence="1 3" id="KW-0597">Phosphoprotein</keyword>
<dbReference type="STRING" id="573413.Spirs_1061"/>
<dbReference type="PROSITE" id="PS50110">
    <property type="entry name" value="RESPONSE_REGULATORY"/>
    <property type="match status" value="1"/>
</dbReference>
<dbReference type="InterPro" id="IPR001789">
    <property type="entry name" value="Sig_transdc_resp-reg_receiver"/>
</dbReference>
<dbReference type="Pfam" id="PF00196">
    <property type="entry name" value="GerE"/>
    <property type="match status" value="1"/>
</dbReference>
<dbReference type="PANTHER" id="PTHR43214:SF43">
    <property type="entry name" value="TWO-COMPONENT RESPONSE REGULATOR"/>
    <property type="match status" value="1"/>
</dbReference>
<name>E1R0U5_SEDSS</name>
<dbReference type="HOGENOM" id="CLU_000445_90_10_12"/>
<dbReference type="InterPro" id="IPR016032">
    <property type="entry name" value="Sig_transdc_resp-reg_C-effctor"/>
</dbReference>